<dbReference type="Proteomes" id="UP000763447">
    <property type="component" value="Unassembled WGS sequence"/>
</dbReference>
<dbReference type="Pfam" id="PF00149">
    <property type="entry name" value="Metallophos"/>
    <property type="match status" value="1"/>
</dbReference>
<proteinExistence type="predicted"/>
<dbReference type="PANTHER" id="PTHR31302:SF22">
    <property type="entry name" value="PHOSPHOESTERASE"/>
    <property type="match status" value="1"/>
</dbReference>
<dbReference type="InterPro" id="IPR022302">
    <property type="entry name" value="Phosphoesterase_putative"/>
</dbReference>
<dbReference type="InterPro" id="IPR004843">
    <property type="entry name" value="Calcineurin-like_PHP"/>
</dbReference>
<reference evidence="2 3" key="1">
    <citation type="submission" date="2020-04" db="EMBL/GenBank/DDBJ databases">
        <title>A novel species of genus Lactobacillus that was isolated from fermented food Zha-chili.</title>
        <authorList>
            <person name="Zhang Z."/>
        </authorList>
    </citation>
    <scope>NUCLEOTIDE SEQUENCE [LARGE SCALE GENOMIC DNA]</scope>
    <source>
        <strain evidence="3">HBUAS51383</strain>
    </source>
</reference>
<protein>
    <submittedName>
        <fullName evidence="2">Phosphoesterase</fullName>
    </submittedName>
</protein>
<name>A0ABX1L0B2_9LACO</name>
<keyword evidence="3" id="KW-1185">Reference proteome</keyword>
<accession>A0ABX1L0B2</accession>
<dbReference type="EMBL" id="JAAXLJ010000042">
    <property type="protein sequence ID" value="NLR19646.1"/>
    <property type="molecule type" value="Genomic_DNA"/>
</dbReference>
<evidence type="ECO:0000313" key="3">
    <source>
        <dbReference type="Proteomes" id="UP000763447"/>
    </source>
</evidence>
<comment type="caution">
    <text evidence="2">The sequence shown here is derived from an EMBL/GenBank/DDBJ whole genome shotgun (WGS) entry which is preliminary data.</text>
</comment>
<sequence length="272" mass="32095">MVSDIHLDINKVNVNDTLQQQSDWLNRNGIGIYLIAGDLFNHFDQSVSFTENLQKMTPNTTVKFIAGNHDMVNDISYRELQKPVAETYLHRQYFDVSNTDWRIIGNNGWYDYSFSAAMHRPEADFLHWKRAYWIDGAIKQPLSDPERMAVELQVIEQQLLQAQREHRRVLFMTHFVPRIEYLRITSDDRFWNMANAMLGSVHTGELLAKYQVKYVLFGHMHIHPAPRMYAGTVYFNQSVGYGTARRHEWVTNDFQSEWLKRVHVINLDEKEE</sequence>
<organism evidence="2 3">
    <name type="scientific">Secundilactobacillus angelensis</name>
    <dbReference type="NCBI Taxonomy" id="2722706"/>
    <lineage>
        <taxon>Bacteria</taxon>
        <taxon>Bacillati</taxon>
        <taxon>Bacillota</taxon>
        <taxon>Bacilli</taxon>
        <taxon>Lactobacillales</taxon>
        <taxon>Lactobacillaceae</taxon>
        <taxon>Secundilactobacillus</taxon>
    </lineage>
</organism>
<evidence type="ECO:0000259" key="1">
    <source>
        <dbReference type="Pfam" id="PF00149"/>
    </source>
</evidence>
<feature type="domain" description="Calcineurin-like phosphoesterase" evidence="1">
    <location>
        <begin position="2"/>
        <end position="222"/>
    </location>
</feature>
<dbReference type="InterPro" id="IPR051158">
    <property type="entry name" value="Metallophosphoesterase_sf"/>
</dbReference>
<dbReference type="CDD" id="cd00838">
    <property type="entry name" value="MPP_superfamily"/>
    <property type="match status" value="1"/>
</dbReference>
<dbReference type="PANTHER" id="PTHR31302">
    <property type="entry name" value="TRANSMEMBRANE PROTEIN WITH METALLOPHOSPHOESTERASE DOMAIN-RELATED"/>
    <property type="match status" value="1"/>
</dbReference>
<dbReference type="SUPFAM" id="SSF56300">
    <property type="entry name" value="Metallo-dependent phosphatases"/>
    <property type="match status" value="1"/>
</dbReference>
<dbReference type="InterPro" id="IPR029052">
    <property type="entry name" value="Metallo-depent_PP-like"/>
</dbReference>
<dbReference type="Gene3D" id="3.60.21.10">
    <property type="match status" value="1"/>
</dbReference>
<evidence type="ECO:0000313" key="2">
    <source>
        <dbReference type="EMBL" id="NLR19646.1"/>
    </source>
</evidence>
<gene>
    <name evidence="2" type="ORF">HC026_12200</name>
</gene>
<dbReference type="NCBIfam" id="TIGR03729">
    <property type="entry name" value="acc_ester"/>
    <property type="match status" value="1"/>
</dbReference>